<organism evidence="1 2">
    <name type="scientific">Streptodolium elevatio</name>
    <dbReference type="NCBI Taxonomy" id="3157996"/>
    <lineage>
        <taxon>Bacteria</taxon>
        <taxon>Bacillati</taxon>
        <taxon>Actinomycetota</taxon>
        <taxon>Actinomycetes</taxon>
        <taxon>Kitasatosporales</taxon>
        <taxon>Streptomycetaceae</taxon>
        <taxon>Streptodolium</taxon>
    </lineage>
</organism>
<dbReference type="RefSeq" id="WP_358356307.1">
    <property type="nucleotide sequence ID" value="NZ_JBEZFP010000055.1"/>
</dbReference>
<dbReference type="EMBL" id="JBEZFP010000055">
    <property type="protein sequence ID" value="MEU8136067.1"/>
    <property type="molecule type" value="Genomic_DNA"/>
</dbReference>
<name>A0ABV3DJY1_9ACTN</name>
<sequence>MTYRITEDDIREVRAQGDLKALLTAARTQGTADAARNRAAVLAHPDLAEQLCVAPCKFAAPEMWTGYIGPKWIEGRHGEAVLNTSPYRAQLVALVAEAEQRNTRKDAAA</sequence>
<comment type="caution">
    <text evidence="1">The sequence shown here is derived from an EMBL/GenBank/DDBJ whole genome shotgun (WGS) entry which is preliminary data.</text>
</comment>
<dbReference type="Proteomes" id="UP001551482">
    <property type="component" value="Unassembled WGS sequence"/>
</dbReference>
<accession>A0ABV3DJY1</accession>
<evidence type="ECO:0000313" key="2">
    <source>
        <dbReference type="Proteomes" id="UP001551482"/>
    </source>
</evidence>
<keyword evidence="2" id="KW-1185">Reference proteome</keyword>
<evidence type="ECO:0000313" key="1">
    <source>
        <dbReference type="EMBL" id="MEU8136067.1"/>
    </source>
</evidence>
<proteinExistence type="predicted"/>
<protein>
    <submittedName>
        <fullName evidence="1">Uncharacterized protein</fullName>
    </submittedName>
</protein>
<gene>
    <name evidence="1" type="ORF">AB0C36_21450</name>
</gene>
<reference evidence="1 2" key="1">
    <citation type="submission" date="2024-06" db="EMBL/GenBank/DDBJ databases">
        <title>The Natural Products Discovery Center: Release of the First 8490 Sequenced Strains for Exploring Actinobacteria Biosynthetic Diversity.</title>
        <authorList>
            <person name="Kalkreuter E."/>
            <person name="Kautsar S.A."/>
            <person name="Yang D."/>
            <person name="Bader C.D."/>
            <person name="Teijaro C.N."/>
            <person name="Fluegel L."/>
            <person name="Davis C.M."/>
            <person name="Simpson J.R."/>
            <person name="Lauterbach L."/>
            <person name="Steele A.D."/>
            <person name="Gui C."/>
            <person name="Meng S."/>
            <person name="Li G."/>
            <person name="Viehrig K."/>
            <person name="Ye F."/>
            <person name="Su P."/>
            <person name="Kiefer A.F."/>
            <person name="Nichols A."/>
            <person name="Cepeda A.J."/>
            <person name="Yan W."/>
            <person name="Fan B."/>
            <person name="Jiang Y."/>
            <person name="Adhikari A."/>
            <person name="Zheng C.-J."/>
            <person name="Schuster L."/>
            <person name="Cowan T.M."/>
            <person name="Smanski M.J."/>
            <person name="Chevrette M.G."/>
            <person name="De Carvalho L.P.S."/>
            <person name="Shen B."/>
        </authorList>
    </citation>
    <scope>NUCLEOTIDE SEQUENCE [LARGE SCALE GENOMIC DNA]</scope>
    <source>
        <strain evidence="1 2">NPDC048946</strain>
    </source>
</reference>